<dbReference type="InterPro" id="IPR027417">
    <property type="entry name" value="P-loop_NTPase"/>
</dbReference>
<keyword evidence="3" id="KW-0347">Helicase</keyword>
<dbReference type="InterPro" id="IPR041679">
    <property type="entry name" value="DNA2/NAM7-like_C"/>
</dbReference>
<dbReference type="Pfam" id="PF13604">
    <property type="entry name" value="AAA_30"/>
    <property type="match status" value="1"/>
</dbReference>
<keyword evidence="6" id="KW-1185">Reference proteome</keyword>
<proteinExistence type="predicted"/>
<keyword evidence="4" id="KW-0067">ATP-binding</keyword>
<dbReference type="GO" id="GO:0016787">
    <property type="term" value="F:hydrolase activity"/>
    <property type="evidence" value="ECO:0007669"/>
    <property type="project" value="UniProtKB-KW"/>
</dbReference>
<dbReference type="PANTHER" id="PTHR43788">
    <property type="entry name" value="DNA2/NAM7 HELICASE FAMILY MEMBER"/>
    <property type="match status" value="1"/>
</dbReference>
<accession>A0A914Y9T1</accession>
<evidence type="ECO:0000259" key="5">
    <source>
        <dbReference type="Pfam" id="PF13087"/>
    </source>
</evidence>
<dbReference type="Proteomes" id="UP000887577">
    <property type="component" value="Unplaced"/>
</dbReference>
<dbReference type="Pfam" id="PF13087">
    <property type="entry name" value="AAA_12"/>
    <property type="match status" value="1"/>
</dbReference>
<dbReference type="InterPro" id="IPR047187">
    <property type="entry name" value="SF1_C_Upf1"/>
</dbReference>
<organism evidence="6 7">
    <name type="scientific">Panagrolaimus superbus</name>
    <dbReference type="NCBI Taxonomy" id="310955"/>
    <lineage>
        <taxon>Eukaryota</taxon>
        <taxon>Metazoa</taxon>
        <taxon>Ecdysozoa</taxon>
        <taxon>Nematoda</taxon>
        <taxon>Chromadorea</taxon>
        <taxon>Rhabditida</taxon>
        <taxon>Tylenchina</taxon>
        <taxon>Panagrolaimomorpha</taxon>
        <taxon>Panagrolaimoidea</taxon>
        <taxon>Panagrolaimidae</taxon>
        <taxon>Panagrolaimus</taxon>
    </lineage>
</organism>
<name>A0A914Y9T1_9BILA</name>
<dbReference type="SUPFAM" id="SSF52540">
    <property type="entry name" value="P-loop containing nucleoside triphosphate hydrolases"/>
    <property type="match status" value="1"/>
</dbReference>
<keyword evidence="1" id="KW-0547">Nucleotide-binding</keyword>
<evidence type="ECO:0000256" key="1">
    <source>
        <dbReference type="ARBA" id="ARBA00022741"/>
    </source>
</evidence>
<evidence type="ECO:0000313" key="6">
    <source>
        <dbReference type="Proteomes" id="UP000887577"/>
    </source>
</evidence>
<dbReference type="CDD" id="cd18808">
    <property type="entry name" value="SF1_C_Upf1"/>
    <property type="match status" value="1"/>
</dbReference>
<evidence type="ECO:0000256" key="3">
    <source>
        <dbReference type="ARBA" id="ARBA00022806"/>
    </source>
</evidence>
<dbReference type="GO" id="GO:0005524">
    <property type="term" value="F:ATP binding"/>
    <property type="evidence" value="ECO:0007669"/>
    <property type="project" value="UniProtKB-KW"/>
</dbReference>
<dbReference type="PANTHER" id="PTHR43788:SF16">
    <property type="entry name" value="HELICASE WITH ZINC FINGER 2"/>
    <property type="match status" value="1"/>
</dbReference>
<dbReference type="InterPro" id="IPR050534">
    <property type="entry name" value="Coronavir_polyprotein_1ab"/>
</dbReference>
<dbReference type="GO" id="GO:0043139">
    <property type="term" value="F:5'-3' DNA helicase activity"/>
    <property type="evidence" value="ECO:0007669"/>
    <property type="project" value="TreeGrafter"/>
</dbReference>
<dbReference type="Gene3D" id="3.40.50.300">
    <property type="entry name" value="P-loop containing nucleotide triphosphate hydrolases"/>
    <property type="match status" value="2"/>
</dbReference>
<dbReference type="WBParaSite" id="PSU_v2.g16039.t1">
    <property type="protein sequence ID" value="PSU_v2.g16039.t1"/>
    <property type="gene ID" value="PSU_v2.g16039"/>
</dbReference>
<reference evidence="7" key="1">
    <citation type="submission" date="2022-11" db="UniProtKB">
        <authorList>
            <consortium name="WormBaseParasite"/>
        </authorList>
    </citation>
    <scope>IDENTIFICATION</scope>
</reference>
<evidence type="ECO:0000313" key="7">
    <source>
        <dbReference type="WBParaSite" id="PSU_v2.g16039.t1"/>
    </source>
</evidence>
<keyword evidence="2" id="KW-0378">Hydrolase</keyword>
<evidence type="ECO:0000256" key="4">
    <source>
        <dbReference type="ARBA" id="ARBA00022840"/>
    </source>
</evidence>
<sequence length="300" mass="33224">MVCGTTAMIIRVAEAFSEKSTVLFVDEAGTVDQANVAAVLAQVGSIKKLVVVGDSRQLQVYNRGVPEVMLDMGHRSILSILQQNKSRGILQIAFQYTFRFYPLLVPLIAKTCYKGMVLKTNVTAEERKGFSGIFALHSQVPAFIINVTGGEEKSFPTSSKNSTQTNTVCSLVNGIRKRNTSFKIGVISLYNGQKDELYEAIKNKNNVKISSVDSFQGREADIIIIVTTRTSNTEENYFFNLEERITVAMTRVQRGVIIVGDLNAVQNAPGWRNIVNEFKDLNAIYKEIPFKCYASAAAKK</sequence>
<feature type="domain" description="DNA2/NAM7 helicase-like C-terminal" evidence="5">
    <location>
        <begin position="76"/>
        <end position="261"/>
    </location>
</feature>
<dbReference type="AlphaFoldDB" id="A0A914Y9T1"/>
<protein>
    <submittedName>
        <fullName evidence="7">DNA2/NAM7 helicase-like C-terminal domain-containing protein</fullName>
    </submittedName>
</protein>
<evidence type="ECO:0000256" key="2">
    <source>
        <dbReference type="ARBA" id="ARBA00022801"/>
    </source>
</evidence>